<dbReference type="AlphaFoldDB" id="A0A7C9FX95"/>
<sequence length="334" mass="38940">MKSLHIRTEVPVNPSDWKIDYQTPVLTVGSCFAEVLGSQLSEYKLPVLNNPFGTVFNPYSIAKLLTMALEGTPPNEELYVQNADGIWLHYDFHSTFWADSREALEEQLKGTLARVRDFLNTSEVLVVTFGTAYVYRYKKNLSLVSNCHKTPQNEFVKELLGYEQLLNLWSNVLRALKHTRKVILTVSPVRHTRDTLPLNQVSKSVLRLLCHRLTEQHANVSYFPSYEMMLDDLRDYRFYEDDLIHPSTWAEEYIFQKFAESYLDSSVREGLEEWDKVRKMMAHRPQHGLTESYRLLLINVKSRLEKMAETLPVSPEMKQIEDKLREFPGQTKTQ</sequence>
<accession>A0A7C9FX95</accession>
<dbReference type="Pfam" id="PF08885">
    <property type="entry name" value="GSCFA"/>
    <property type="match status" value="1"/>
</dbReference>
<keyword evidence="3" id="KW-1185">Reference proteome</keyword>
<evidence type="ECO:0000313" key="3">
    <source>
        <dbReference type="Proteomes" id="UP000479293"/>
    </source>
</evidence>
<dbReference type="SUPFAM" id="SSF52266">
    <property type="entry name" value="SGNH hydrolase"/>
    <property type="match status" value="1"/>
</dbReference>
<gene>
    <name evidence="2" type="ORF">GBK04_03705</name>
</gene>
<dbReference type="RefSeq" id="WP_152756962.1">
    <property type="nucleotide sequence ID" value="NZ_WHLY01000002.1"/>
</dbReference>
<proteinExistence type="predicted"/>
<organism evidence="2 3">
    <name type="scientific">Salmonirosea aquatica</name>
    <dbReference type="NCBI Taxonomy" id="2654236"/>
    <lineage>
        <taxon>Bacteria</taxon>
        <taxon>Pseudomonadati</taxon>
        <taxon>Bacteroidota</taxon>
        <taxon>Cytophagia</taxon>
        <taxon>Cytophagales</taxon>
        <taxon>Spirosomataceae</taxon>
        <taxon>Salmonirosea</taxon>
    </lineage>
</organism>
<reference evidence="2 3" key="1">
    <citation type="submission" date="2019-10" db="EMBL/GenBank/DDBJ databases">
        <title>Draft Genome Sequence of Cytophagaceae sp. SJW1-29.</title>
        <authorList>
            <person name="Choi A."/>
        </authorList>
    </citation>
    <scope>NUCLEOTIDE SEQUENCE [LARGE SCALE GENOMIC DNA]</scope>
    <source>
        <strain evidence="2 3">SJW1-29</strain>
    </source>
</reference>
<evidence type="ECO:0000313" key="2">
    <source>
        <dbReference type="EMBL" id="MPR32473.1"/>
    </source>
</evidence>
<dbReference type="EMBL" id="WHLY01000002">
    <property type="protein sequence ID" value="MPR32473.1"/>
    <property type="molecule type" value="Genomic_DNA"/>
</dbReference>
<name>A0A7C9FX95_9BACT</name>
<feature type="domain" description="GSCFA" evidence="1">
    <location>
        <begin position="25"/>
        <end position="258"/>
    </location>
</feature>
<dbReference type="Proteomes" id="UP000479293">
    <property type="component" value="Unassembled WGS sequence"/>
</dbReference>
<protein>
    <submittedName>
        <fullName evidence="2">GSCFA domain-containing protein</fullName>
    </submittedName>
</protein>
<dbReference type="InterPro" id="IPR014982">
    <property type="entry name" value="GSCFA"/>
</dbReference>
<evidence type="ECO:0000259" key="1">
    <source>
        <dbReference type="Pfam" id="PF08885"/>
    </source>
</evidence>
<comment type="caution">
    <text evidence="2">The sequence shown here is derived from an EMBL/GenBank/DDBJ whole genome shotgun (WGS) entry which is preliminary data.</text>
</comment>
<dbReference type="PROSITE" id="PS51257">
    <property type="entry name" value="PROKAR_LIPOPROTEIN"/>
    <property type="match status" value="1"/>
</dbReference>